<evidence type="ECO:0000256" key="1">
    <source>
        <dbReference type="SAM" id="SignalP"/>
    </source>
</evidence>
<dbReference type="Proteomes" id="UP000771797">
    <property type="component" value="Unassembled WGS sequence"/>
</dbReference>
<dbReference type="InterPro" id="IPR019734">
    <property type="entry name" value="TPR_rpt"/>
</dbReference>
<keyword evidence="3" id="KW-1185">Reference proteome</keyword>
<dbReference type="InterPro" id="IPR011990">
    <property type="entry name" value="TPR-like_helical_dom_sf"/>
</dbReference>
<protein>
    <submittedName>
        <fullName evidence="2">Kinesin light chain-like protein</fullName>
    </submittedName>
</protein>
<sequence length="184" mass="20872">MTLKPLYLALILFAGTPVFAADPQQIQTLNDEALSLHSAGDYEQAEQRYQELLPLLKEHFGMGSIEEARIRASIADTQLARQHYEEAEQSYRQVLALLEQHHDTLLRADALNGLASALYLRRRYGQAEPLYLEANALLEAEPAAPVEQRLLVLDNLAALYQTLGRGHQARPYQDQARELRRNRP</sequence>
<dbReference type="Pfam" id="PF13374">
    <property type="entry name" value="TPR_10"/>
    <property type="match status" value="2"/>
</dbReference>
<organism evidence="2 3">
    <name type="scientific">Alcanivorax xiamenensis</name>
    <dbReference type="NCBI Taxonomy" id="1177156"/>
    <lineage>
        <taxon>Bacteria</taxon>
        <taxon>Pseudomonadati</taxon>
        <taxon>Pseudomonadota</taxon>
        <taxon>Gammaproteobacteria</taxon>
        <taxon>Oceanospirillales</taxon>
        <taxon>Alcanivoracaceae</taxon>
        <taxon>Alcanivorax</taxon>
    </lineage>
</organism>
<comment type="caution">
    <text evidence="2">The sequence shown here is derived from an EMBL/GenBank/DDBJ whole genome shotgun (WGS) entry which is preliminary data.</text>
</comment>
<dbReference type="RefSeq" id="WP_159661724.1">
    <property type="nucleotide sequence ID" value="NZ_AQPF01000070.1"/>
</dbReference>
<dbReference type="SMART" id="SM00028">
    <property type="entry name" value="TPR"/>
    <property type="match status" value="4"/>
</dbReference>
<proteinExistence type="predicted"/>
<dbReference type="SUPFAM" id="SSF48452">
    <property type="entry name" value="TPR-like"/>
    <property type="match status" value="1"/>
</dbReference>
<feature type="chain" id="PRO_5047208174" evidence="1">
    <location>
        <begin position="21"/>
        <end position="184"/>
    </location>
</feature>
<dbReference type="Gene3D" id="1.25.40.10">
    <property type="entry name" value="Tetratricopeptide repeat domain"/>
    <property type="match status" value="1"/>
</dbReference>
<accession>A0ABQ6Y3B9</accession>
<feature type="signal peptide" evidence="1">
    <location>
        <begin position="1"/>
        <end position="20"/>
    </location>
</feature>
<name>A0ABQ6Y3B9_9GAMM</name>
<dbReference type="EMBL" id="AQPF01000070">
    <property type="protein sequence ID" value="KAF0802354.1"/>
    <property type="molecule type" value="Genomic_DNA"/>
</dbReference>
<dbReference type="Pfam" id="PF13424">
    <property type="entry name" value="TPR_12"/>
    <property type="match status" value="1"/>
</dbReference>
<evidence type="ECO:0000313" key="2">
    <source>
        <dbReference type="EMBL" id="KAF0802354.1"/>
    </source>
</evidence>
<evidence type="ECO:0000313" key="3">
    <source>
        <dbReference type="Proteomes" id="UP000771797"/>
    </source>
</evidence>
<reference evidence="2 3" key="1">
    <citation type="submission" date="2012-09" db="EMBL/GenBank/DDBJ databases">
        <title>Genome Sequence of alkane-degrading Bacterium Alcanivorax sp. 6-D-6.</title>
        <authorList>
            <person name="Lai Q."/>
            <person name="Shao Z."/>
        </authorList>
    </citation>
    <scope>NUCLEOTIDE SEQUENCE [LARGE SCALE GENOMIC DNA]</scope>
    <source>
        <strain evidence="2 3">6-D-6</strain>
    </source>
</reference>
<gene>
    <name evidence="2" type="ORF">A6D6_04047</name>
</gene>
<keyword evidence="1" id="KW-0732">Signal</keyword>